<feature type="region of interest" description="Disordered" evidence="1">
    <location>
        <begin position="75"/>
        <end position="102"/>
    </location>
</feature>
<sequence length="102" mass="10939">MVSRLWKPENQGEAQRLSTVDRGVAGVGGAGKLHSAAEAWFMCTVGSQAGVLALNLALLQTSLLWRSAVPTAKQSREGRNVLNSTPVPNTEWGVRPLQHTYG</sequence>
<dbReference type="EMBL" id="JAUZQC010000013">
    <property type="protein sequence ID" value="KAK5860920.1"/>
    <property type="molecule type" value="Genomic_DNA"/>
</dbReference>
<proteinExistence type="predicted"/>
<gene>
    <name evidence="2" type="ORF">PBY51_022362</name>
</gene>
<evidence type="ECO:0000256" key="1">
    <source>
        <dbReference type="SAM" id="MobiDB-lite"/>
    </source>
</evidence>
<comment type="caution">
    <text evidence="2">The sequence shown here is derived from an EMBL/GenBank/DDBJ whole genome shotgun (WGS) entry which is preliminary data.</text>
</comment>
<name>A0AAN7XJP6_ELEMC</name>
<evidence type="ECO:0000313" key="2">
    <source>
        <dbReference type="EMBL" id="KAK5860920.1"/>
    </source>
</evidence>
<reference evidence="2 3" key="1">
    <citation type="journal article" date="2023" name="Genes (Basel)">
        <title>Chromosome-Level Genome Assembly and Circadian Gene Repertoire of the Patagonia Blennie Eleginops maclovinus-The Closest Ancestral Proxy of Antarctic Cryonotothenioids.</title>
        <authorList>
            <person name="Cheng C.C."/>
            <person name="Rivera-Colon A.G."/>
            <person name="Minhas B.F."/>
            <person name="Wilson L."/>
            <person name="Rayamajhi N."/>
            <person name="Vargas-Chacoff L."/>
            <person name="Catchen J.M."/>
        </authorList>
    </citation>
    <scope>NUCLEOTIDE SEQUENCE [LARGE SCALE GENOMIC DNA]</scope>
    <source>
        <strain evidence="2">JMC-PN-2008</strain>
    </source>
</reference>
<dbReference type="Proteomes" id="UP001346869">
    <property type="component" value="Unassembled WGS sequence"/>
</dbReference>
<accession>A0AAN7XJP6</accession>
<reference evidence="2 3" key="2">
    <citation type="journal article" date="2023" name="Mol. Biol. Evol.">
        <title>Genomics of Secondarily Temperate Adaptation in the Only Non-Antarctic Icefish.</title>
        <authorList>
            <person name="Rivera-Colon A.G."/>
            <person name="Rayamajhi N."/>
            <person name="Minhas B.F."/>
            <person name="Madrigal G."/>
            <person name="Bilyk K.T."/>
            <person name="Yoon V."/>
            <person name="Hune M."/>
            <person name="Gregory S."/>
            <person name="Cheng C.H.C."/>
            <person name="Catchen J.M."/>
        </authorList>
    </citation>
    <scope>NUCLEOTIDE SEQUENCE [LARGE SCALE GENOMIC DNA]</scope>
    <source>
        <strain evidence="2">JMC-PN-2008</strain>
    </source>
</reference>
<dbReference type="AlphaFoldDB" id="A0AAN7XJP6"/>
<protein>
    <submittedName>
        <fullName evidence="2">Uncharacterized protein</fullName>
    </submittedName>
</protein>
<evidence type="ECO:0000313" key="3">
    <source>
        <dbReference type="Proteomes" id="UP001346869"/>
    </source>
</evidence>
<organism evidence="2 3">
    <name type="scientific">Eleginops maclovinus</name>
    <name type="common">Patagonian blennie</name>
    <name type="synonym">Eleginus maclovinus</name>
    <dbReference type="NCBI Taxonomy" id="56733"/>
    <lineage>
        <taxon>Eukaryota</taxon>
        <taxon>Metazoa</taxon>
        <taxon>Chordata</taxon>
        <taxon>Craniata</taxon>
        <taxon>Vertebrata</taxon>
        <taxon>Euteleostomi</taxon>
        <taxon>Actinopterygii</taxon>
        <taxon>Neopterygii</taxon>
        <taxon>Teleostei</taxon>
        <taxon>Neoteleostei</taxon>
        <taxon>Acanthomorphata</taxon>
        <taxon>Eupercaria</taxon>
        <taxon>Perciformes</taxon>
        <taxon>Notothenioidei</taxon>
        <taxon>Eleginopidae</taxon>
        <taxon>Eleginops</taxon>
    </lineage>
</organism>
<keyword evidence="3" id="KW-1185">Reference proteome</keyword>